<sequence length="157" mass="17665">MKKWLIIVSLVIVIAASSAAIIYLNAVEPVKQAEETAVQIARKETDITKVNEFSLYHGEETYFIIQGENKKGTKLIAWIPEKKGKVIVEKSSNGLSREEAVNKVLAEISSAEIISVRLGMENGIPLWEIHSRTKESLLNYHSIVFETGEWLKKIENL</sequence>
<protein>
    <submittedName>
        <fullName evidence="2">Peptidase</fullName>
    </submittedName>
</protein>
<name>A0A5J5HU71_9BACI</name>
<evidence type="ECO:0000313" key="2">
    <source>
        <dbReference type="EMBL" id="KAA9026099.1"/>
    </source>
</evidence>
<accession>A0A5J5HU71</accession>
<organism evidence="2 3">
    <name type="scientific">Niallia endozanthoxylica</name>
    <dbReference type="NCBI Taxonomy" id="2036016"/>
    <lineage>
        <taxon>Bacteria</taxon>
        <taxon>Bacillati</taxon>
        <taxon>Bacillota</taxon>
        <taxon>Bacilli</taxon>
        <taxon>Bacillales</taxon>
        <taxon>Bacillaceae</taxon>
        <taxon>Niallia</taxon>
    </lineage>
</organism>
<comment type="caution">
    <text evidence="2">The sequence shown here is derived from an EMBL/GenBank/DDBJ whole genome shotgun (WGS) entry which is preliminary data.</text>
</comment>
<evidence type="ECO:0000259" key="1">
    <source>
        <dbReference type="Pfam" id="PF17881"/>
    </source>
</evidence>
<dbReference type="RefSeq" id="WP_150439749.1">
    <property type="nucleotide sequence ID" value="NZ_VYKL01000015.1"/>
</dbReference>
<dbReference type="EMBL" id="VYKL01000015">
    <property type="protein sequence ID" value="KAA9026099.1"/>
    <property type="molecule type" value="Genomic_DNA"/>
</dbReference>
<keyword evidence="3" id="KW-1185">Reference proteome</keyword>
<feature type="domain" description="Cell wall elongation regulator TseB-like" evidence="1">
    <location>
        <begin position="36"/>
        <end position="80"/>
    </location>
</feature>
<dbReference type="Gene3D" id="3.10.450.40">
    <property type="match status" value="2"/>
</dbReference>
<dbReference type="SUPFAM" id="SSF54403">
    <property type="entry name" value="Cystatin/monellin"/>
    <property type="match status" value="2"/>
</dbReference>
<evidence type="ECO:0000313" key="3">
    <source>
        <dbReference type="Proteomes" id="UP000326671"/>
    </source>
</evidence>
<proteinExistence type="predicted"/>
<dbReference type="Proteomes" id="UP000326671">
    <property type="component" value="Unassembled WGS sequence"/>
</dbReference>
<dbReference type="OrthoDB" id="2381181at2"/>
<dbReference type="InterPro" id="IPR046350">
    <property type="entry name" value="Cystatin_sf"/>
</dbReference>
<gene>
    <name evidence="2" type="ORF">F4V44_09495</name>
</gene>
<dbReference type="AlphaFoldDB" id="A0A5J5HU71"/>
<dbReference type="Pfam" id="PF17881">
    <property type="entry name" value="TseB"/>
    <property type="match status" value="1"/>
</dbReference>
<reference evidence="2 3" key="1">
    <citation type="submission" date="2019-09" db="EMBL/GenBank/DDBJ databases">
        <title>Whole genome sequences of isolates from the Mars Exploration Rovers.</title>
        <authorList>
            <person name="Seuylemezian A."/>
            <person name="Vaishampayan P."/>
        </authorList>
    </citation>
    <scope>NUCLEOTIDE SEQUENCE [LARGE SCALE GENOMIC DNA]</scope>
    <source>
        <strain evidence="2 3">MER_TA_151</strain>
    </source>
</reference>
<dbReference type="InterPro" id="IPR041401">
    <property type="entry name" value="TseB-like_dom"/>
</dbReference>